<organism evidence="2 3">
    <name type="scientific">Viridothelium virens</name>
    <name type="common">Speckled blister lichen</name>
    <name type="synonym">Trypethelium virens</name>
    <dbReference type="NCBI Taxonomy" id="1048519"/>
    <lineage>
        <taxon>Eukaryota</taxon>
        <taxon>Fungi</taxon>
        <taxon>Dikarya</taxon>
        <taxon>Ascomycota</taxon>
        <taxon>Pezizomycotina</taxon>
        <taxon>Dothideomycetes</taxon>
        <taxon>Dothideomycetes incertae sedis</taxon>
        <taxon>Trypetheliales</taxon>
        <taxon>Trypetheliaceae</taxon>
        <taxon>Viridothelium</taxon>
    </lineage>
</organism>
<name>A0A6A6HCW1_VIRVR</name>
<dbReference type="EMBL" id="ML991790">
    <property type="protein sequence ID" value="KAF2235678.1"/>
    <property type="molecule type" value="Genomic_DNA"/>
</dbReference>
<proteinExistence type="predicted"/>
<evidence type="ECO:0000313" key="3">
    <source>
        <dbReference type="Proteomes" id="UP000800092"/>
    </source>
</evidence>
<dbReference type="Proteomes" id="UP000800092">
    <property type="component" value="Unassembled WGS sequence"/>
</dbReference>
<keyword evidence="3" id="KW-1185">Reference proteome</keyword>
<evidence type="ECO:0000256" key="1">
    <source>
        <dbReference type="SAM" id="MobiDB-lite"/>
    </source>
</evidence>
<protein>
    <submittedName>
        <fullName evidence="2">Uncharacterized protein</fullName>
    </submittedName>
</protein>
<sequence>MCLLRPISIRSLASAKRSITQSFKSRTRYTRIYMQKSLESLSTLKTAGSAFAERKALINQKFHYKPPPQRDRLQVLPAPPTRSPVERNRAQEKRKLKDWLYKVRKDQRRTCFTHAHNGDLPSEDRNSRRMTSLFNDYYFLFQIPCWFEDFIISWEGRC</sequence>
<accession>A0A6A6HCW1</accession>
<feature type="region of interest" description="Disordered" evidence="1">
    <location>
        <begin position="67"/>
        <end position="90"/>
    </location>
</feature>
<dbReference type="AlphaFoldDB" id="A0A6A6HCW1"/>
<gene>
    <name evidence="2" type="ORF">EV356DRAFT_116871</name>
</gene>
<reference evidence="2" key="1">
    <citation type="journal article" date="2020" name="Stud. Mycol.">
        <title>101 Dothideomycetes genomes: a test case for predicting lifestyles and emergence of pathogens.</title>
        <authorList>
            <person name="Haridas S."/>
            <person name="Albert R."/>
            <person name="Binder M."/>
            <person name="Bloem J."/>
            <person name="Labutti K."/>
            <person name="Salamov A."/>
            <person name="Andreopoulos B."/>
            <person name="Baker S."/>
            <person name="Barry K."/>
            <person name="Bills G."/>
            <person name="Bluhm B."/>
            <person name="Cannon C."/>
            <person name="Castanera R."/>
            <person name="Culley D."/>
            <person name="Daum C."/>
            <person name="Ezra D."/>
            <person name="Gonzalez J."/>
            <person name="Henrissat B."/>
            <person name="Kuo A."/>
            <person name="Liang C."/>
            <person name="Lipzen A."/>
            <person name="Lutzoni F."/>
            <person name="Magnuson J."/>
            <person name="Mondo S."/>
            <person name="Nolan M."/>
            <person name="Ohm R."/>
            <person name="Pangilinan J."/>
            <person name="Park H.-J."/>
            <person name="Ramirez L."/>
            <person name="Alfaro M."/>
            <person name="Sun H."/>
            <person name="Tritt A."/>
            <person name="Yoshinaga Y."/>
            <person name="Zwiers L.-H."/>
            <person name="Turgeon B."/>
            <person name="Goodwin S."/>
            <person name="Spatafora J."/>
            <person name="Crous P."/>
            <person name="Grigoriev I."/>
        </authorList>
    </citation>
    <scope>NUCLEOTIDE SEQUENCE</scope>
    <source>
        <strain evidence="2">Tuck. ex Michener</strain>
    </source>
</reference>
<evidence type="ECO:0000313" key="2">
    <source>
        <dbReference type="EMBL" id="KAF2235678.1"/>
    </source>
</evidence>